<evidence type="ECO:0000313" key="1">
    <source>
        <dbReference type="EMBL" id="MBE9105653.1"/>
    </source>
</evidence>
<comment type="caution">
    <text evidence="1">The sequence shown here is derived from an EMBL/GenBank/DDBJ whole genome shotgun (WGS) entry which is preliminary data.</text>
</comment>
<protein>
    <submittedName>
        <fullName evidence="1">XisI protein</fullName>
    </submittedName>
</protein>
<reference evidence="1 2" key="1">
    <citation type="submission" date="2020-10" db="EMBL/GenBank/DDBJ databases">
        <authorList>
            <person name="Castelo-Branco R."/>
            <person name="Eusebio N."/>
            <person name="Adriana R."/>
            <person name="Vieira A."/>
            <person name="Brugerolle De Fraissinette N."/>
            <person name="Rezende De Castro R."/>
            <person name="Schneider M.P."/>
            <person name="Vasconcelos V."/>
            <person name="Leao P.N."/>
        </authorList>
    </citation>
    <scope>NUCLEOTIDE SEQUENCE [LARGE SCALE GENOMIC DNA]</scope>
    <source>
        <strain evidence="1 2">LEGE 07299</strain>
    </source>
</reference>
<dbReference type="InterPro" id="IPR014968">
    <property type="entry name" value="XisI"/>
</dbReference>
<gene>
    <name evidence="1" type="ORF">IQ229_12075</name>
</gene>
<dbReference type="EMBL" id="JADEXF010000339">
    <property type="protein sequence ID" value="MBE9105653.1"/>
    <property type="molecule type" value="Genomic_DNA"/>
</dbReference>
<dbReference type="Gene3D" id="3.30.310.110">
    <property type="entry name" value="XisI-like"/>
    <property type="match status" value="1"/>
</dbReference>
<organism evidence="1 2">
    <name type="scientific">Nostoc cf. edaphicum LEGE 07299</name>
    <dbReference type="NCBI Taxonomy" id="2777974"/>
    <lineage>
        <taxon>Bacteria</taxon>
        <taxon>Bacillati</taxon>
        <taxon>Cyanobacteriota</taxon>
        <taxon>Cyanophyceae</taxon>
        <taxon>Nostocales</taxon>
        <taxon>Nostocaceae</taxon>
        <taxon>Nostoc</taxon>
    </lineage>
</organism>
<dbReference type="SUPFAM" id="SSF143847">
    <property type="entry name" value="XisI-like"/>
    <property type="match status" value="1"/>
</dbReference>
<sequence>MGLLCLGSEVGVANELIEYGISKQDIVLAYQPPYMRKLTEFAVG</sequence>
<name>A0ABR9TZ03_9NOSO</name>
<keyword evidence="2" id="KW-1185">Reference proteome</keyword>
<dbReference type="InterPro" id="IPR035943">
    <property type="entry name" value="XisI-like_sf"/>
</dbReference>
<evidence type="ECO:0000313" key="2">
    <source>
        <dbReference type="Proteomes" id="UP000647836"/>
    </source>
</evidence>
<proteinExistence type="predicted"/>
<dbReference type="Proteomes" id="UP000647836">
    <property type="component" value="Unassembled WGS sequence"/>
</dbReference>
<accession>A0ABR9TZ03</accession>
<dbReference type="Pfam" id="PF08869">
    <property type="entry name" value="XisI"/>
    <property type="match status" value="1"/>
</dbReference>